<dbReference type="InterPro" id="IPR044880">
    <property type="entry name" value="NCX_ion-bd_dom_sf"/>
</dbReference>
<sequence>MEPLLLDGGPSRSWAWSPSSGPSTRGDDQGPGPRPRPGPSVTPPRAAPEPGAFGLPARFVRRRLANATVDDDDDECPTKPGWGPTLGWIFLTLYLFLGTAIVCDELFVPALEEIASRWEMSDDVAGATLMAAGGSAPELAASFIGTLTGRAGDARGRAVRGQGAPGVAEVTPVVPAPADAKEAKSPPDGNGDAKANGDARAAPAAAAPNAPGESPAARAASP</sequence>
<evidence type="ECO:0000256" key="4">
    <source>
        <dbReference type="ARBA" id="ARBA00022692"/>
    </source>
</evidence>
<dbReference type="Gene3D" id="1.20.1420.30">
    <property type="entry name" value="NCX, central ion-binding region"/>
    <property type="match status" value="1"/>
</dbReference>
<keyword evidence="6" id="KW-0472">Membrane</keyword>
<keyword evidence="5" id="KW-1133">Transmembrane helix</keyword>
<evidence type="ECO:0000259" key="8">
    <source>
        <dbReference type="Pfam" id="PF01699"/>
    </source>
</evidence>
<accession>A0ABR1G3H1</accession>
<feature type="compositionally biased region" description="Pro residues" evidence="7">
    <location>
        <begin position="32"/>
        <end position="47"/>
    </location>
</feature>
<evidence type="ECO:0000256" key="6">
    <source>
        <dbReference type="ARBA" id="ARBA00023136"/>
    </source>
</evidence>
<dbReference type="PANTHER" id="PTHR10846">
    <property type="entry name" value="SODIUM/POTASSIUM/CALCIUM EXCHANGER"/>
    <property type="match status" value="1"/>
</dbReference>
<dbReference type="Proteomes" id="UP001363151">
    <property type="component" value="Unassembled WGS sequence"/>
</dbReference>
<evidence type="ECO:0000256" key="3">
    <source>
        <dbReference type="ARBA" id="ARBA00022449"/>
    </source>
</evidence>
<dbReference type="EMBL" id="JBBJCI010000124">
    <property type="protein sequence ID" value="KAK7247890.1"/>
    <property type="molecule type" value="Genomic_DNA"/>
</dbReference>
<keyword evidence="4" id="KW-0812">Transmembrane</keyword>
<keyword evidence="3" id="KW-0050">Antiport</keyword>
<evidence type="ECO:0000313" key="10">
    <source>
        <dbReference type="Proteomes" id="UP001363151"/>
    </source>
</evidence>
<dbReference type="InterPro" id="IPR004837">
    <property type="entry name" value="NaCa_Exmemb"/>
</dbReference>
<name>A0ABR1G3H1_AURAN</name>
<keyword evidence="3" id="KW-0813">Transport</keyword>
<comment type="subcellular location">
    <subcellularLocation>
        <location evidence="1">Membrane</location>
        <topology evidence="1">Multi-pass membrane protein</topology>
    </subcellularLocation>
</comment>
<organism evidence="9 10">
    <name type="scientific">Aureococcus anophagefferens</name>
    <name type="common">Harmful bloom alga</name>
    <dbReference type="NCBI Taxonomy" id="44056"/>
    <lineage>
        <taxon>Eukaryota</taxon>
        <taxon>Sar</taxon>
        <taxon>Stramenopiles</taxon>
        <taxon>Ochrophyta</taxon>
        <taxon>Pelagophyceae</taxon>
        <taxon>Pelagomonadales</taxon>
        <taxon>Pelagomonadaceae</taxon>
        <taxon>Aureococcus</taxon>
    </lineage>
</organism>
<keyword evidence="10" id="KW-1185">Reference proteome</keyword>
<evidence type="ECO:0000256" key="2">
    <source>
        <dbReference type="ARBA" id="ARBA00005364"/>
    </source>
</evidence>
<feature type="compositionally biased region" description="Low complexity" evidence="7">
    <location>
        <begin position="187"/>
        <end position="222"/>
    </location>
</feature>
<reference evidence="9 10" key="1">
    <citation type="submission" date="2024-03" db="EMBL/GenBank/DDBJ databases">
        <title>Aureococcus anophagefferens CCMP1851 and Kratosvirus quantuckense: Draft genome of a second virus-susceptible host strain in the model system.</title>
        <authorList>
            <person name="Chase E."/>
            <person name="Truchon A.R."/>
            <person name="Schepens W."/>
            <person name="Wilhelm S.W."/>
        </authorList>
    </citation>
    <scope>NUCLEOTIDE SEQUENCE [LARGE SCALE GENOMIC DNA]</scope>
    <source>
        <strain evidence="9 10">CCMP1851</strain>
    </source>
</reference>
<comment type="similarity">
    <text evidence="2">Belongs to the Ca(2+):cation antiporter (CaCA) (TC 2.A.19) family. SLC24A subfamily.</text>
</comment>
<evidence type="ECO:0000256" key="7">
    <source>
        <dbReference type="SAM" id="MobiDB-lite"/>
    </source>
</evidence>
<protein>
    <submittedName>
        <fullName evidence="9">Calcium, potassium:sodium antiporter</fullName>
    </submittedName>
</protein>
<feature type="compositionally biased region" description="Low complexity" evidence="7">
    <location>
        <begin position="159"/>
        <end position="178"/>
    </location>
</feature>
<evidence type="ECO:0000256" key="1">
    <source>
        <dbReference type="ARBA" id="ARBA00004141"/>
    </source>
</evidence>
<feature type="region of interest" description="Disordered" evidence="7">
    <location>
        <begin position="155"/>
        <end position="222"/>
    </location>
</feature>
<dbReference type="PANTHER" id="PTHR10846:SF73">
    <property type="entry name" value="SODIUM_CALCIUM EXCHANGER MEMBRANE REGION DOMAIN-CONTAINING PROTEIN"/>
    <property type="match status" value="1"/>
</dbReference>
<gene>
    <name evidence="9" type="primary">SLC24A2</name>
    <name evidence="9" type="ORF">SO694_00084023</name>
</gene>
<feature type="compositionally biased region" description="Polar residues" evidence="7">
    <location>
        <begin position="14"/>
        <end position="23"/>
    </location>
</feature>
<dbReference type="InterPro" id="IPR004481">
    <property type="entry name" value="K/Na/Ca-exchanger"/>
</dbReference>
<dbReference type="Pfam" id="PF01699">
    <property type="entry name" value="Na_Ca_ex"/>
    <property type="match status" value="1"/>
</dbReference>
<evidence type="ECO:0000313" key="9">
    <source>
        <dbReference type="EMBL" id="KAK7247890.1"/>
    </source>
</evidence>
<evidence type="ECO:0000256" key="5">
    <source>
        <dbReference type="ARBA" id="ARBA00022989"/>
    </source>
</evidence>
<comment type="caution">
    <text evidence="9">The sequence shown here is derived from an EMBL/GenBank/DDBJ whole genome shotgun (WGS) entry which is preliminary data.</text>
</comment>
<proteinExistence type="inferred from homology"/>
<feature type="domain" description="Sodium/calcium exchanger membrane region" evidence="8">
    <location>
        <begin position="89"/>
        <end position="157"/>
    </location>
</feature>
<feature type="region of interest" description="Disordered" evidence="7">
    <location>
        <begin position="1"/>
        <end position="53"/>
    </location>
</feature>